<dbReference type="SUPFAM" id="SSF55073">
    <property type="entry name" value="Nucleotide cyclase"/>
    <property type="match status" value="1"/>
</dbReference>
<sequence length="371" mass="40647">MCRSSRRRAETRFPYWPLPSTACAAAWTRQWPCSTANGGERMSERMSERNRTWLCCVAFLDVVGFSKHHLQAQIAIKAHLDAQVQKLLAKYTENDYILLDRGDGAAACFLVEPEAALYFALDLRDAVRAQEGGTVPYEVRIGINLGPVRIVHDVKGEETTLGEGINCAARVMDFAGAGQILVSRSFYEVIGCLSQEYSELFQYMGRKADKHVREFDVYEVAPARSEAGNRAAVLNQPVPAVVTGPWGPEALQDRVDRLSQEIGPMARILVHRAAQRAGSLEEIDQILAAPEIRVTPQSSDTTPAPASDIDPALLARAEQLLSDYIGPIASLLVRNAAGQAPDPDSLGRMLAAELADQTEQQAFLADLGQDR</sequence>
<evidence type="ECO:0000259" key="1">
    <source>
        <dbReference type="Pfam" id="PF00211"/>
    </source>
</evidence>
<evidence type="ECO:0000313" key="3">
    <source>
        <dbReference type="EMBL" id="RRQ20628.1"/>
    </source>
</evidence>
<dbReference type="GO" id="GO:0009190">
    <property type="term" value="P:cyclic nucleotide biosynthetic process"/>
    <property type="evidence" value="ECO:0007669"/>
    <property type="project" value="InterPro"/>
</dbReference>
<protein>
    <submittedName>
        <fullName evidence="3">Adenylate/guanylate cyclase domain-containing protein</fullName>
    </submittedName>
</protein>
<evidence type="ECO:0000259" key="2">
    <source>
        <dbReference type="Pfam" id="PF26309"/>
    </source>
</evidence>
<feature type="domain" description="DUF8082" evidence="2">
    <location>
        <begin position="313"/>
        <end position="367"/>
    </location>
</feature>
<gene>
    <name evidence="3" type="ORF">D6C00_00600</name>
</gene>
<dbReference type="Gene3D" id="3.30.70.1230">
    <property type="entry name" value="Nucleotide cyclase"/>
    <property type="match status" value="1"/>
</dbReference>
<proteinExistence type="predicted"/>
<dbReference type="EMBL" id="QZMU01000001">
    <property type="protein sequence ID" value="RRQ20628.1"/>
    <property type="molecule type" value="Genomic_DNA"/>
</dbReference>
<dbReference type="Pfam" id="PF00211">
    <property type="entry name" value="Guanylate_cyc"/>
    <property type="match status" value="1"/>
</dbReference>
<dbReference type="AlphaFoldDB" id="A0A426QFV0"/>
<dbReference type="CDD" id="cd07302">
    <property type="entry name" value="CHD"/>
    <property type="match status" value="1"/>
</dbReference>
<reference evidence="3 4" key="1">
    <citation type="journal article" date="2010" name="Int. J. Syst. Evol. Microbiol.">
        <title>Thiohalobacter thiocyanaticus gen. nov., sp. nov., a moderately halophilic, sulfur-oxidizing gammaproteobacterium from hypersaline lakes, that utilizes thiocyanate.</title>
        <authorList>
            <person name="Sorokin D.Y."/>
            <person name="Kovaleva O.L."/>
            <person name="Tourova T.P."/>
            <person name="Muyzer G."/>
        </authorList>
    </citation>
    <scope>NUCLEOTIDE SEQUENCE [LARGE SCALE GENOMIC DNA]</scope>
    <source>
        <strain evidence="3 4">Hrh1</strain>
    </source>
</reference>
<organism evidence="3 4">
    <name type="scientific">Thiohalobacter thiocyanaticus</name>
    <dbReference type="NCBI Taxonomy" id="585455"/>
    <lineage>
        <taxon>Bacteria</taxon>
        <taxon>Pseudomonadati</taxon>
        <taxon>Pseudomonadota</taxon>
        <taxon>Gammaproteobacteria</taxon>
        <taxon>Thiohalobacterales</taxon>
        <taxon>Thiohalobacteraceae</taxon>
        <taxon>Thiohalobacter</taxon>
    </lineage>
</organism>
<name>A0A426QFV0_9GAMM</name>
<dbReference type="GO" id="GO:0004016">
    <property type="term" value="F:adenylate cyclase activity"/>
    <property type="evidence" value="ECO:0007669"/>
    <property type="project" value="UniProtKB-ARBA"/>
</dbReference>
<evidence type="ECO:0000313" key="4">
    <source>
        <dbReference type="Proteomes" id="UP000287798"/>
    </source>
</evidence>
<accession>A0A426QFV0</accession>
<comment type="caution">
    <text evidence="3">The sequence shown here is derived from an EMBL/GenBank/DDBJ whole genome shotgun (WGS) entry which is preliminary data.</text>
</comment>
<dbReference type="InterPro" id="IPR029787">
    <property type="entry name" value="Nucleotide_cyclase"/>
</dbReference>
<dbReference type="Proteomes" id="UP000287798">
    <property type="component" value="Unassembled WGS sequence"/>
</dbReference>
<dbReference type="InterPro" id="IPR058395">
    <property type="entry name" value="DUF8082"/>
</dbReference>
<dbReference type="Pfam" id="PF26309">
    <property type="entry name" value="DUF8082"/>
    <property type="match status" value="1"/>
</dbReference>
<keyword evidence="4" id="KW-1185">Reference proteome</keyword>
<dbReference type="InterPro" id="IPR001054">
    <property type="entry name" value="A/G_cyclase"/>
</dbReference>
<feature type="domain" description="Guanylate cyclase" evidence="1">
    <location>
        <begin position="115"/>
        <end position="191"/>
    </location>
</feature>
<dbReference type="GO" id="GO:0035556">
    <property type="term" value="P:intracellular signal transduction"/>
    <property type="evidence" value="ECO:0007669"/>
    <property type="project" value="InterPro"/>
</dbReference>